<dbReference type="EMBL" id="ML770239">
    <property type="protein sequence ID" value="KAE9384042.1"/>
    <property type="molecule type" value="Genomic_DNA"/>
</dbReference>
<feature type="region of interest" description="Disordered" evidence="1">
    <location>
        <begin position="612"/>
        <end position="647"/>
    </location>
</feature>
<evidence type="ECO:0000313" key="3">
    <source>
        <dbReference type="Proteomes" id="UP000799118"/>
    </source>
</evidence>
<feature type="region of interest" description="Disordered" evidence="1">
    <location>
        <begin position="35"/>
        <end position="55"/>
    </location>
</feature>
<evidence type="ECO:0000256" key="1">
    <source>
        <dbReference type="SAM" id="MobiDB-lite"/>
    </source>
</evidence>
<dbReference type="OrthoDB" id="3246731at2759"/>
<gene>
    <name evidence="2" type="ORF">BT96DRAFT_1102103</name>
</gene>
<name>A0A6A4GER6_9AGAR</name>
<dbReference type="Proteomes" id="UP000799118">
    <property type="component" value="Unassembled WGS sequence"/>
</dbReference>
<protein>
    <submittedName>
        <fullName evidence="2">Uncharacterized protein</fullName>
    </submittedName>
</protein>
<feature type="compositionally biased region" description="Polar residues" evidence="1">
    <location>
        <begin position="35"/>
        <end position="51"/>
    </location>
</feature>
<proteinExistence type="predicted"/>
<dbReference type="AlphaFoldDB" id="A0A6A4GER6"/>
<sequence length="819" mass="91226">MSLSAATDNQRQAIAQARILLQAIGLDISSLTGLSSSTQPDTEPTQNSSHKILSPQLPHPAVAGYHYSPSPLEFHSVNVAWCAEINHQTTISALVDHPLNAIIEYPATGQSAEQLVAHRFSVNPDNPNDRPHLNFQYSLGGDSKGGYSGAFCGTLLVDSHNKPVSCRYHKQSCKGIKRCSASGFERLPSAFNANSQSDQAVIFSKTLAFFCALQEKGCPFNGSLDEHNSSAEGSDNSLLPKDYLDSSKEECKCTGRLILCKNEQNSSYIICEHYSMQSRFHLFLRNIDLFNVGYLQALLSCNYSSINQIENKARTAGYGPLTPCQFIASAHAKKQLCHSLGVKDLVQQNLSFEFEDQYVRCAERVSSGQEFEIQTWDKSRLRSVVVARAFTNSQSSDAHLILFRRIYEITSQDSGSSVRLHHIHGSGNKTVVADAHRGQALERKLNSLDPYDHLHRTYRLCETHLKRNINDLRFVISQDVRLAMLSLLSPNPLTNYEGTLVKIRSGGPKAKAWLSDKESSRFALPAMYRPLSLIPEDIWKATPATSNGNEQAHRDVNRDGTKLSLLGGVMRGREYDHRAIISRELQDNKQIYVRDQLSTDFCRQTRAINRAVNTNRRVEKERLQNNQKQKNTRKKKSKSTVISASQHASLRQAVGTASFTSTPTAARQDVSSAQMISLPAGPSFQGSNLSPYTKAFFSPSYQPSNLGYHTAHPDAPSSYFVDTLSSSASLTQQLEHDEPSRTTAYFPFNQHVEPGYHTAAYPLPSQVEPGHYSSASQAVAYFPLNRQAEHYSEAHVHNWDGQREQDGYYSEYLHSANLQ</sequence>
<organism evidence="2 3">
    <name type="scientific">Gymnopus androsaceus JB14</name>
    <dbReference type="NCBI Taxonomy" id="1447944"/>
    <lineage>
        <taxon>Eukaryota</taxon>
        <taxon>Fungi</taxon>
        <taxon>Dikarya</taxon>
        <taxon>Basidiomycota</taxon>
        <taxon>Agaricomycotina</taxon>
        <taxon>Agaricomycetes</taxon>
        <taxon>Agaricomycetidae</taxon>
        <taxon>Agaricales</taxon>
        <taxon>Marasmiineae</taxon>
        <taxon>Omphalotaceae</taxon>
        <taxon>Gymnopus</taxon>
    </lineage>
</organism>
<evidence type="ECO:0000313" key="2">
    <source>
        <dbReference type="EMBL" id="KAE9384042.1"/>
    </source>
</evidence>
<reference evidence="2" key="1">
    <citation type="journal article" date="2019" name="Environ. Microbiol.">
        <title>Fungal ecological strategies reflected in gene transcription - a case study of two litter decomposers.</title>
        <authorList>
            <person name="Barbi F."/>
            <person name="Kohler A."/>
            <person name="Barry K."/>
            <person name="Baskaran P."/>
            <person name="Daum C."/>
            <person name="Fauchery L."/>
            <person name="Ihrmark K."/>
            <person name="Kuo A."/>
            <person name="LaButti K."/>
            <person name="Lipzen A."/>
            <person name="Morin E."/>
            <person name="Grigoriev I.V."/>
            <person name="Henrissat B."/>
            <person name="Lindahl B."/>
            <person name="Martin F."/>
        </authorList>
    </citation>
    <scope>NUCLEOTIDE SEQUENCE</scope>
    <source>
        <strain evidence="2">JB14</strain>
    </source>
</reference>
<accession>A0A6A4GER6</accession>
<keyword evidence="3" id="KW-1185">Reference proteome</keyword>